<accession>A0A316U893</accession>
<proteinExistence type="predicted"/>
<evidence type="ECO:0000256" key="1">
    <source>
        <dbReference type="SAM" id="MobiDB-lite"/>
    </source>
</evidence>
<dbReference type="PANTHER" id="PTHR37331:SF1">
    <property type="entry name" value="YALI0F11671P"/>
    <property type="match status" value="1"/>
</dbReference>
<gene>
    <name evidence="2" type="ORF">BCV69DRAFT_282193</name>
</gene>
<sequence>MSPLKSQTSASLLRQVPSSLPAAASRSGSRFVHTLRLPPAPPSTRLVGRSAAPSKLLSASTKPRSAFVRTYSSSGKAIRDPSHPKGLYFHPFSSTEYAISLLPSSPPSETHLSVLGHITLPSASTDPITFARENPDELVVNKVFWSLLHETLKEDVVRGQKDENLIQEADLRDAGWAHLADERQLLMPGRIPTPDAIIASVSFTDCTIAPDSYEINDTYRPVTREEGFIVLRDVWLEALKARLAKST</sequence>
<dbReference type="AlphaFoldDB" id="A0A316U893"/>
<feature type="region of interest" description="Disordered" evidence="1">
    <location>
        <begin position="1"/>
        <end position="57"/>
    </location>
</feature>
<dbReference type="OrthoDB" id="5397701at2759"/>
<protein>
    <submittedName>
        <fullName evidence="2">Uncharacterized protein</fullName>
    </submittedName>
</protein>
<dbReference type="RefSeq" id="XP_025348630.1">
    <property type="nucleotide sequence ID" value="XM_025492266.1"/>
</dbReference>
<feature type="compositionally biased region" description="Polar residues" evidence="1">
    <location>
        <begin position="1"/>
        <end position="18"/>
    </location>
</feature>
<dbReference type="Proteomes" id="UP000245942">
    <property type="component" value="Unassembled WGS sequence"/>
</dbReference>
<keyword evidence="3" id="KW-1185">Reference proteome</keyword>
<dbReference type="STRING" id="1684307.A0A316U893"/>
<name>A0A316U893_9BASI</name>
<reference evidence="2 3" key="1">
    <citation type="journal article" date="2018" name="Mol. Biol. Evol.">
        <title>Broad Genomic Sampling Reveals a Smut Pathogenic Ancestry of the Fungal Clade Ustilaginomycotina.</title>
        <authorList>
            <person name="Kijpornyongpan T."/>
            <person name="Mondo S.J."/>
            <person name="Barry K."/>
            <person name="Sandor L."/>
            <person name="Lee J."/>
            <person name="Lipzen A."/>
            <person name="Pangilinan J."/>
            <person name="LaButti K."/>
            <person name="Hainaut M."/>
            <person name="Henrissat B."/>
            <person name="Grigoriev I.V."/>
            <person name="Spatafora J.W."/>
            <person name="Aime M.C."/>
        </authorList>
    </citation>
    <scope>NUCLEOTIDE SEQUENCE [LARGE SCALE GENOMIC DNA]</scope>
    <source>
        <strain evidence="2 3">MCA 4718</strain>
    </source>
</reference>
<dbReference type="GeneID" id="37014000"/>
<dbReference type="EMBL" id="KZ819325">
    <property type="protein sequence ID" value="PWN21470.1"/>
    <property type="molecule type" value="Genomic_DNA"/>
</dbReference>
<evidence type="ECO:0000313" key="3">
    <source>
        <dbReference type="Proteomes" id="UP000245942"/>
    </source>
</evidence>
<dbReference type="PANTHER" id="PTHR37331">
    <property type="entry name" value="YALI0F11671P"/>
    <property type="match status" value="1"/>
</dbReference>
<evidence type="ECO:0000313" key="2">
    <source>
        <dbReference type="EMBL" id="PWN21470.1"/>
    </source>
</evidence>
<organism evidence="2 3">
    <name type="scientific">Pseudomicrostroma glucosiphilum</name>
    <dbReference type="NCBI Taxonomy" id="1684307"/>
    <lineage>
        <taxon>Eukaryota</taxon>
        <taxon>Fungi</taxon>
        <taxon>Dikarya</taxon>
        <taxon>Basidiomycota</taxon>
        <taxon>Ustilaginomycotina</taxon>
        <taxon>Exobasidiomycetes</taxon>
        <taxon>Microstromatales</taxon>
        <taxon>Microstromatales incertae sedis</taxon>
        <taxon>Pseudomicrostroma</taxon>
    </lineage>
</organism>